<reference evidence="2" key="1">
    <citation type="submission" date="2023-11" db="EMBL/GenBank/DDBJ databases">
        <authorList>
            <person name="De Vega J J."/>
            <person name="De Vega J J."/>
        </authorList>
    </citation>
    <scope>NUCLEOTIDE SEQUENCE</scope>
</reference>
<feature type="compositionally biased region" description="Basic and acidic residues" evidence="1">
    <location>
        <begin position="48"/>
        <end position="69"/>
    </location>
</feature>
<feature type="non-terminal residue" evidence="2">
    <location>
        <position position="1"/>
    </location>
</feature>
<feature type="region of interest" description="Disordered" evidence="1">
    <location>
        <begin position="42"/>
        <end position="69"/>
    </location>
</feature>
<comment type="caution">
    <text evidence="2">The sequence shown here is derived from an EMBL/GenBank/DDBJ whole genome shotgun (WGS) entry which is preliminary data.</text>
</comment>
<protein>
    <submittedName>
        <fullName evidence="2">Uncharacterized protein</fullName>
    </submittedName>
</protein>
<sequence length="81" mass="8973">MHRETLLYSFIMLHVDADGDGQLSEEERAILTAGLDASGVTRIPAGDRSSKNAEFVRPESRGRGTRESQGDRIHWLAVDGY</sequence>
<proteinExistence type="predicted"/>
<name>A0AAD2GYP1_9AGAR</name>
<gene>
    <name evidence="2" type="ORF">MYCIT1_LOCUS6893</name>
</gene>
<organism evidence="2 3">
    <name type="scientific">Mycena citricolor</name>
    <dbReference type="NCBI Taxonomy" id="2018698"/>
    <lineage>
        <taxon>Eukaryota</taxon>
        <taxon>Fungi</taxon>
        <taxon>Dikarya</taxon>
        <taxon>Basidiomycota</taxon>
        <taxon>Agaricomycotina</taxon>
        <taxon>Agaricomycetes</taxon>
        <taxon>Agaricomycetidae</taxon>
        <taxon>Agaricales</taxon>
        <taxon>Marasmiineae</taxon>
        <taxon>Mycenaceae</taxon>
        <taxon>Mycena</taxon>
    </lineage>
</organism>
<dbReference type="EMBL" id="CAVNYO010000097">
    <property type="protein sequence ID" value="CAK5265702.1"/>
    <property type="molecule type" value="Genomic_DNA"/>
</dbReference>
<evidence type="ECO:0000313" key="2">
    <source>
        <dbReference type="EMBL" id="CAK5265702.1"/>
    </source>
</evidence>
<keyword evidence="3" id="KW-1185">Reference proteome</keyword>
<dbReference type="Proteomes" id="UP001295794">
    <property type="component" value="Unassembled WGS sequence"/>
</dbReference>
<accession>A0AAD2GYP1</accession>
<evidence type="ECO:0000313" key="3">
    <source>
        <dbReference type="Proteomes" id="UP001295794"/>
    </source>
</evidence>
<dbReference type="AlphaFoldDB" id="A0AAD2GYP1"/>
<evidence type="ECO:0000256" key="1">
    <source>
        <dbReference type="SAM" id="MobiDB-lite"/>
    </source>
</evidence>